<feature type="transmembrane region" description="Helical" evidence="1">
    <location>
        <begin position="12"/>
        <end position="36"/>
    </location>
</feature>
<proteinExistence type="predicted"/>
<keyword evidence="1" id="KW-1133">Transmembrane helix</keyword>
<sequence length="234" mass="25548">MAELHKSKVMHYSVLSIPLALALLMGLLNGISYTYIPTSNVCMIASEPINVFATALNSLEIVLNGAAVLGTLLELVIPKEVITSASDISATMNKLSRRMIMYPIITVLCTLLASLINPNIPSISANDTITASTLLFMGNILKLSGGIWNFVAFFMLDLSCLHICEKIIQKIAQKRRRDRTLWTCFVFAVATVVASLHFGGRERRSPTPRGHIDMKDNISADIIVANGSSSRLIN</sequence>
<accession>A0A139AJN7</accession>
<dbReference type="OrthoDB" id="10538789at2759"/>
<evidence type="ECO:0000313" key="3">
    <source>
        <dbReference type="Proteomes" id="UP000070544"/>
    </source>
</evidence>
<organism evidence="2 3">
    <name type="scientific">Gonapodya prolifera (strain JEL478)</name>
    <name type="common">Monoblepharis prolifera</name>
    <dbReference type="NCBI Taxonomy" id="1344416"/>
    <lineage>
        <taxon>Eukaryota</taxon>
        <taxon>Fungi</taxon>
        <taxon>Fungi incertae sedis</taxon>
        <taxon>Chytridiomycota</taxon>
        <taxon>Chytridiomycota incertae sedis</taxon>
        <taxon>Monoblepharidomycetes</taxon>
        <taxon>Monoblepharidales</taxon>
        <taxon>Gonapodyaceae</taxon>
        <taxon>Gonapodya</taxon>
    </lineage>
</organism>
<dbReference type="EMBL" id="KQ965749">
    <property type="protein sequence ID" value="KXS16969.1"/>
    <property type="molecule type" value="Genomic_DNA"/>
</dbReference>
<dbReference type="AlphaFoldDB" id="A0A139AJN7"/>
<evidence type="ECO:0000256" key="1">
    <source>
        <dbReference type="SAM" id="Phobius"/>
    </source>
</evidence>
<reference evidence="2 3" key="1">
    <citation type="journal article" date="2015" name="Genome Biol. Evol.">
        <title>Phylogenomic analyses indicate that early fungi evolved digesting cell walls of algal ancestors of land plants.</title>
        <authorList>
            <person name="Chang Y."/>
            <person name="Wang S."/>
            <person name="Sekimoto S."/>
            <person name="Aerts A.L."/>
            <person name="Choi C."/>
            <person name="Clum A."/>
            <person name="LaButti K.M."/>
            <person name="Lindquist E.A."/>
            <person name="Yee Ngan C."/>
            <person name="Ohm R.A."/>
            <person name="Salamov A.A."/>
            <person name="Grigoriev I.V."/>
            <person name="Spatafora J.W."/>
            <person name="Berbee M.L."/>
        </authorList>
    </citation>
    <scope>NUCLEOTIDE SEQUENCE [LARGE SCALE GENOMIC DNA]</scope>
    <source>
        <strain evidence="2 3">JEL478</strain>
    </source>
</reference>
<evidence type="ECO:0000313" key="2">
    <source>
        <dbReference type="EMBL" id="KXS16969.1"/>
    </source>
</evidence>
<gene>
    <name evidence="2" type="ORF">M427DRAFT_30792</name>
</gene>
<dbReference type="Proteomes" id="UP000070544">
    <property type="component" value="Unassembled WGS sequence"/>
</dbReference>
<feature type="transmembrane region" description="Helical" evidence="1">
    <location>
        <begin position="180"/>
        <end position="199"/>
    </location>
</feature>
<protein>
    <submittedName>
        <fullName evidence="2">Uncharacterized protein</fullName>
    </submittedName>
</protein>
<keyword evidence="3" id="KW-1185">Reference proteome</keyword>
<name>A0A139AJN7_GONPJ</name>
<keyword evidence="1" id="KW-0812">Transmembrane</keyword>
<feature type="transmembrane region" description="Helical" evidence="1">
    <location>
        <begin position="99"/>
        <end position="116"/>
    </location>
</feature>
<feature type="transmembrane region" description="Helical" evidence="1">
    <location>
        <begin position="56"/>
        <end position="78"/>
    </location>
</feature>
<keyword evidence="1" id="KW-0472">Membrane</keyword>
<feature type="transmembrane region" description="Helical" evidence="1">
    <location>
        <begin position="147"/>
        <end position="168"/>
    </location>
</feature>